<evidence type="ECO:0000313" key="6">
    <source>
        <dbReference type="Proteomes" id="UP001519460"/>
    </source>
</evidence>
<protein>
    <recommendedName>
        <fullName evidence="2">FAD-dependent oxidoreductase domain-containing protein 1</fullName>
    </recommendedName>
</protein>
<dbReference type="Proteomes" id="UP001519460">
    <property type="component" value="Unassembled WGS sequence"/>
</dbReference>
<dbReference type="FunFam" id="3.30.9.10:FF:000026">
    <property type="entry name" value="FAD-dependent oxidoreductase domain-containing protein 1"/>
    <property type="match status" value="1"/>
</dbReference>
<name>A0ABD0LC54_9CAEN</name>
<dbReference type="PANTHER" id="PTHR13847:SF287">
    <property type="entry name" value="FAD-DEPENDENT OXIDOREDUCTASE DOMAIN-CONTAINING PROTEIN 1"/>
    <property type="match status" value="1"/>
</dbReference>
<proteinExistence type="predicted"/>
<evidence type="ECO:0000256" key="3">
    <source>
        <dbReference type="ARBA" id="ARBA00046185"/>
    </source>
</evidence>
<evidence type="ECO:0000256" key="1">
    <source>
        <dbReference type="ARBA" id="ARBA00023002"/>
    </source>
</evidence>
<dbReference type="InterPro" id="IPR006076">
    <property type="entry name" value="FAD-dep_OxRdtase"/>
</dbReference>
<dbReference type="Pfam" id="PF01266">
    <property type="entry name" value="DAO"/>
    <property type="match status" value="1"/>
</dbReference>
<evidence type="ECO:0000259" key="4">
    <source>
        <dbReference type="Pfam" id="PF01266"/>
    </source>
</evidence>
<feature type="domain" description="FAD dependent oxidoreductase" evidence="4">
    <location>
        <begin position="74"/>
        <end position="462"/>
    </location>
</feature>
<dbReference type="GO" id="GO:0016491">
    <property type="term" value="F:oxidoreductase activity"/>
    <property type="evidence" value="ECO:0007669"/>
    <property type="project" value="UniProtKB-KW"/>
</dbReference>
<dbReference type="AlphaFoldDB" id="A0ABD0LC54"/>
<organism evidence="5 6">
    <name type="scientific">Batillaria attramentaria</name>
    <dbReference type="NCBI Taxonomy" id="370345"/>
    <lineage>
        <taxon>Eukaryota</taxon>
        <taxon>Metazoa</taxon>
        <taxon>Spiralia</taxon>
        <taxon>Lophotrochozoa</taxon>
        <taxon>Mollusca</taxon>
        <taxon>Gastropoda</taxon>
        <taxon>Caenogastropoda</taxon>
        <taxon>Sorbeoconcha</taxon>
        <taxon>Cerithioidea</taxon>
        <taxon>Batillariidae</taxon>
        <taxon>Batillaria</taxon>
    </lineage>
</organism>
<dbReference type="PANTHER" id="PTHR13847">
    <property type="entry name" value="SARCOSINE DEHYDROGENASE-RELATED"/>
    <property type="match status" value="1"/>
</dbReference>
<sequence length="493" mass="54953">MLQSARLSLLLRQSYPQCARVRKLSQEGGGGGDADRVPPAGRYRSPWSILKEEFKGVAQGQSIDNALPVPRETDVLVIGGGAVGSSVAFWLKNRNPKAMSVTVLERDPSYTRAATMLSVGGIRHQFSLEENIQLSMFTTDFLRNIKQHLSVLDESPPDVQYNNQGYLFLATSRSAPLLEKNVQLQRKMGAKIDLMSKEQLGAKFPWLNTAGVEVGSYGLEGEGWFDPWLLVKALKQKNISLGVKYVTGELEAFETQEEREKYSEGGGPDRPHKSLVNALIRTRDDKLYSTKFAMVVNCAGPWAGEVAMKAMIGSGENIDLATPLPVEPRKRFVYVVHCPDGPGLDTPFLVDPTGVYFRREGFGGYFLCGASPEKDKEPSTADLDVDYNFFNDLIWPTLSKRVPAFECLKLKSAWAGYYDYNYADQNLIIGNHPYHRNFFFANGLTGHGLQHSVAVGRAIMELIVDGEFKTIDLSRFGFERFLMDELVTEDHIV</sequence>
<reference evidence="5 6" key="1">
    <citation type="journal article" date="2023" name="Sci. Data">
        <title>Genome assembly of the Korean intertidal mud-creeper Batillaria attramentaria.</title>
        <authorList>
            <person name="Patra A.K."/>
            <person name="Ho P.T."/>
            <person name="Jun S."/>
            <person name="Lee S.J."/>
            <person name="Kim Y."/>
            <person name="Won Y.J."/>
        </authorList>
    </citation>
    <scope>NUCLEOTIDE SEQUENCE [LARGE SCALE GENOMIC DNA]</scope>
    <source>
        <strain evidence="5">Wonlab-2016</strain>
    </source>
</reference>
<dbReference type="Gene3D" id="3.30.9.10">
    <property type="entry name" value="D-Amino Acid Oxidase, subunit A, domain 2"/>
    <property type="match status" value="1"/>
</dbReference>
<evidence type="ECO:0000256" key="2">
    <source>
        <dbReference type="ARBA" id="ARBA00039785"/>
    </source>
</evidence>
<evidence type="ECO:0000313" key="5">
    <source>
        <dbReference type="EMBL" id="KAK7496987.1"/>
    </source>
</evidence>
<dbReference type="Gene3D" id="3.50.50.60">
    <property type="entry name" value="FAD/NAD(P)-binding domain"/>
    <property type="match status" value="1"/>
</dbReference>
<keyword evidence="1" id="KW-0560">Oxidoreductase</keyword>
<dbReference type="InterPro" id="IPR036188">
    <property type="entry name" value="FAD/NAD-bd_sf"/>
</dbReference>
<gene>
    <name evidence="5" type="ORF">BaRGS_00011723</name>
</gene>
<accession>A0ABD0LC54</accession>
<comment type="caution">
    <text evidence="5">The sequence shown here is derived from an EMBL/GenBank/DDBJ whole genome shotgun (WGS) entry which is preliminary data.</text>
</comment>
<keyword evidence="6" id="KW-1185">Reference proteome</keyword>
<comment type="function">
    <text evidence="3">Required for the assembly of the mitochondrial membrane respiratory chain NADH dehydrogenase (Complex I). Involved in mid-late stages of complex I assembly.</text>
</comment>
<dbReference type="SUPFAM" id="SSF51905">
    <property type="entry name" value="FAD/NAD(P)-binding domain"/>
    <property type="match status" value="1"/>
</dbReference>
<dbReference type="EMBL" id="JACVVK020000062">
    <property type="protein sequence ID" value="KAK7496987.1"/>
    <property type="molecule type" value="Genomic_DNA"/>
</dbReference>